<keyword evidence="4" id="KW-0862">Zinc</keyword>
<evidence type="ECO:0000313" key="8">
    <source>
        <dbReference type="Proteomes" id="UP001497392"/>
    </source>
</evidence>
<dbReference type="Proteomes" id="UP001497392">
    <property type="component" value="Unassembled WGS sequence"/>
</dbReference>
<protein>
    <submittedName>
        <fullName evidence="7">G4301 protein</fullName>
    </submittedName>
</protein>
<evidence type="ECO:0000259" key="6">
    <source>
        <dbReference type="Pfam" id="PF00107"/>
    </source>
</evidence>
<evidence type="ECO:0000256" key="4">
    <source>
        <dbReference type="ARBA" id="ARBA00022833"/>
    </source>
</evidence>
<dbReference type="Gene3D" id="3.90.180.10">
    <property type="entry name" value="Medium-chain alcohol dehydrogenases, catalytic domain"/>
    <property type="match status" value="1"/>
</dbReference>
<organism evidence="7 8">
    <name type="scientific">Coccomyxa viridis</name>
    <dbReference type="NCBI Taxonomy" id="1274662"/>
    <lineage>
        <taxon>Eukaryota</taxon>
        <taxon>Viridiplantae</taxon>
        <taxon>Chlorophyta</taxon>
        <taxon>core chlorophytes</taxon>
        <taxon>Trebouxiophyceae</taxon>
        <taxon>Trebouxiophyceae incertae sedis</taxon>
        <taxon>Coccomyxaceae</taxon>
        <taxon>Coccomyxa</taxon>
    </lineage>
</organism>
<dbReference type="InterPro" id="IPR013149">
    <property type="entry name" value="ADH-like_C"/>
</dbReference>
<comment type="cofactor">
    <cofactor evidence="1">
        <name>Zn(2+)</name>
        <dbReference type="ChEBI" id="CHEBI:29105"/>
    </cofactor>
</comment>
<feature type="domain" description="Alcohol dehydrogenase-like C-terminal" evidence="6">
    <location>
        <begin position="77"/>
        <end position="180"/>
    </location>
</feature>
<reference evidence="7 8" key="1">
    <citation type="submission" date="2024-06" db="EMBL/GenBank/DDBJ databases">
        <authorList>
            <person name="Kraege A."/>
            <person name="Thomma B."/>
        </authorList>
    </citation>
    <scope>NUCLEOTIDE SEQUENCE [LARGE SCALE GENOMIC DNA]</scope>
</reference>
<accession>A0ABP1FRI5</accession>
<evidence type="ECO:0000313" key="7">
    <source>
        <dbReference type="EMBL" id="CAL5222011.1"/>
    </source>
</evidence>
<sequence length="221" mass="23175">MAPYTTDVVSAQKKYPSGTLAEQFVTPAECLTRIDQPGKQPMARWSTLLWFSIAQGALTRGGIQAGQIVAVTGATGGLGGCAILLALAAGASKVVALGRNKTTLQRLSSIDARVVPVLLTPDEAPLQSLQAALDGKQLDLAIDSMGQADSPDITLACISSLRRRGILVLVGSMTCPLPINHGSRVKRTAGVGCRRLVQEGIGDQRFIHVEQGDPRGLDPPD</sequence>
<dbReference type="InterPro" id="IPR036291">
    <property type="entry name" value="NAD(P)-bd_dom_sf"/>
</dbReference>
<gene>
    <name evidence="7" type="primary">g4301</name>
    <name evidence="7" type="ORF">VP750_LOCUS3670</name>
</gene>
<evidence type="ECO:0000256" key="2">
    <source>
        <dbReference type="ARBA" id="ARBA00008072"/>
    </source>
</evidence>
<keyword evidence="5" id="KW-0560">Oxidoreductase</keyword>
<dbReference type="PANTHER" id="PTHR43350">
    <property type="entry name" value="NAD-DEPENDENT ALCOHOL DEHYDROGENASE"/>
    <property type="match status" value="1"/>
</dbReference>
<comment type="similarity">
    <text evidence="2">Belongs to the zinc-containing alcohol dehydrogenase family.</text>
</comment>
<name>A0ABP1FRI5_9CHLO</name>
<dbReference type="EMBL" id="CAXHTA020000006">
    <property type="protein sequence ID" value="CAL5222011.1"/>
    <property type="molecule type" value="Genomic_DNA"/>
</dbReference>
<evidence type="ECO:0000256" key="3">
    <source>
        <dbReference type="ARBA" id="ARBA00022723"/>
    </source>
</evidence>
<dbReference type="SUPFAM" id="SSF51735">
    <property type="entry name" value="NAD(P)-binding Rossmann-fold domains"/>
    <property type="match status" value="1"/>
</dbReference>
<comment type="caution">
    <text evidence="7">The sequence shown here is derived from an EMBL/GenBank/DDBJ whole genome shotgun (WGS) entry which is preliminary data.</text>
</comment>
<evidence type="ECO:0000256" key="1">
    <source>
        <dbReference type="ARBA" id="ARBA00001947"/>
    </source>
</evidence>
<evidence type="ECO:0000256" key="5">
    <source>
        <dbReference type="ARBA" id="ARBA00023002"/>
    </source>
</evidence>
<proteinExistence type="inferred from homology"/>
<dbReference type="PANTHER" id="PTHR43350:SF17">
    <property type="entry name" value="NAD-DEPENDENT ALCOHOL DEHYDROGENASE"/>
    <property type="match status" value="1"/>
</dbReference>
<keyword evidence="8" id="KW-1185">Reference proteome</keyword>
<dbReference type="Pfam" id="PF00107">
    <property type="entry name" value="ADH_zinc_N"/>
    <property type="match status" value="1"/>
</dbReference>
<keyword evidence="3" id="KW-0479">Metal-binding</keyword>